<dbReference type="Proteomes" id="UP000728185">
    <property type="component" value="Unassembled WGS sequence"/>
</dbReference>
<dbReference type="PANTHER" id="PTHR31649:SF1">
    <property type="entry name" value="FARNESOIC ACID O-METHYL TRANSFERASE DOMAIN-CONTAINING PROTEIN"/>
    <property type="match status" value="1"/>
</dbReference>
<keyword evidence="2" id="KW-1185">Reference proteome</keyword>
<comment type="caution">
    <text evidence="1">The sequence shown here is derived from an EMBL/GenBank/DDBJ whole genome shotgun (WGS) entry which is preliminary data.</text>
</comment>
<dbReference type="Pfam" id="PF11901">
    <property type="entry name" value="DM9"/>
    <property type="match status" value="1"/>
</dbReference>
<accession>A0A8E0VPM5</accession>
<dbReference type="PANTHER" id="PTHR31649">
    <property type="entry name" value="AGAP009604-PA"/>
    <property type="match status" value="1"/>
</dbReference>
<evidence type="ECO:0000313" key="1">
    <source>
        <dbReference type="EMBL" id="KAA0200650.1"/>
    </source>
</evidence>
<protein>
    <submittedName>
        <fullName evidence="1">DM9 domain-containing protein</fullName>
    </submittedName>
</protein>
<dbReference type="SMART" id="SM00696">
    <property type="entry name" value="DM9"/>
    <property type="match status" value="2"/>
</dbReference>
<organism evidence="1 2">
    <name type="scientific">Fasciolopsis buskii</name>
    <dbReference type="NCBI Taxonomy" id="27845"/>
    <lineage>
        <taxon>Eukaryota</taxon>
        <taxon>Metazoa</taxon>
        <taxon>Spiralia</taxon>
        <taxon>Lophotrochozoa</taxon>
        <taxon>Platyhelminthes</taxon>
        <taxon>Trematoda</taxon>
        <taxon>Digenea</taxon>
        <taxon>Plagiorchiida</taxon>
        <taxon>Echinostomata</taxon>
        <taxon>Echinostomatoidea</taxon>
        <taxon>Fasciolidae</taxon>
        <taxon>Fasciolopsis</taxon>
    </lineage>
</organism>
<reference evidence="1" key="1">
    <citation type="submission" date="2019-05" db="EMBL/GenBank/DDBJ databases">
        <title>Annotation for the trematode Fasciolopsis buski.</title>
        <authorList>
            <person name="Choi Y.-J."/>
        </authorList>
    </citation>
    <scope>NUCLEOTIDE SEQUENCE</scope>
    <source>
        <strain evidence="1">HT</strain>
        <tissue evidence="1">Whole worm</tissue>
    </source>
</reference>
<dbReference type="InterPro" id="IPR006616">
    <property type="entry name" value="DM9_repeat"/>
</dbReference>
<proteinExistence type="predicted"/>
<dbReference type="OrthoDB" id="2142040at2759"/>
<gene>
    <name evidence="1" type="ORF">FBUS_01377</name>
</gene>
<sequence length="156" mass="17379">MVREQHFHEVALSWTPVDDRGTLPTNAVEAKPGVYVIRGVFESDMIPGKWSGTTPYAFVPYESNEVRITTFEVLCNTSLYSNLPPYKWLPSSDGNVPPESIRGGFAASHEPIYVARGCVENVWCAGKILQSEGAAQFPLNGGEYRLQDYEVLCFRS</sequence>
<dbReference type="AlphaFoldDB" id="A0A8E0VPM5"/>
<name>A0A8E0VPM5_9TREM</name>
<dbReference type="EMBL" id="LUCM01000372">
    <property type="protein sequence ID" value="KAA0200650.1"/>
    <property type="molecule type" value="Genomic_DNA"/>
</dbReference>
<evidence type="ECO:0000313" key="2">
    <source>
        <dbReference type="Proteomes" id="UP000728185"/>
    </source>
</evidence>